<name>A0A3Q7FIL0_SOLLC</name>
<dbReference type="InterPro" id="IPR000823">
    <property type="entry name" value="Peroxidase_pln"/>
</dbReference>
<comment type="cofactor">
    <cofactor evidence="8">
        <name>heme b</name>
        <dbReference type="ChEBI" id="CHEBI:60344"/>
    </cofactor>
    <text evidence="8">Binds 1 heme b (iron(II)-protoporphyrin IX) group per subunit.</text>
</comment>
<dbReference type="Gene3D" id="1.10.520.10">
    <property type="match status" value="1"/>
</dbReference>
<dbReference type="Gene3D" id="1.10.420.10">
    <property type="entry name" value="Peroxidase, domain 2"/>
    <property type="match status" value="2"/>
</dbReference>
<dbReference type="GO" id="GO:0020037">
    <property type="term" value="F:heme binding"/>
    <property type="evidence" value="ECO:0007669"/>
    <property type="project" value="InterPro"/>
</dbReference>
<keyword evidence="5 8" id="KW-0479">Metal-binding</keyword>
<comment type="similarity">
    <text evidence="10">Belongs to the peroxidase family.</text>
</comment>
<dbReference type="EC" id="1.11.1.7" evidence="2"/>
<dbReference type="InParanoid" id="A0A3Q7FIL0"/>
<evidence type="ECO:0000313" key="13">
    <source>
        <dbReference type="Proteomes" id="UP000004994"/>
    </source>
</evidence>
<dbReference type="PANTHER" id="PTHR31388:SF195">
    <property type="entry name" value="PEROXIDASE"/>
    <property type="match status" value="1"/>
</dbReference>
<dbReference type="PROSITE" id="PS50873">
    <property type="entry name" value="PEROXIDASE_4"/>
    <property type="match status" value="1"/>
</dbReference>
<dbReference type="OMA" id="NYYAGSH"/>
<evidence type="ECO:0000256" key="3">
    <source>
        <dbReference type="ARBA" id="ARBA00022559"/>
    </source>
</evidence>
<evidence type="ECO:0000256" key="2">
    <source>
        <dbReference type="ARBA" id="ARBA00012313"/>
    </source>
</evidence>
<dbReference type="Pfam" id="PF00141">
    <property type="entry name" value="peroxidase"/>
    <property type="match status" value="1"/>
</dbReference>
<keyword evidence="13" id="KW-1185">Reference proteome</keyword>
<evidence type="ECO:0000259" key="11">
    <source>
        <dbReference type="PROSITE" id="PS50873"/>
    </source>
</evidence>
<evidence type="ECO:0000256" key="8">
    <source>
        <dbReference type="PIRSR" id="PIRSR600823-3"/>
    </source>
</evidence>
<keyword evidence="4" id="KW-0349">Heme</keyword>
<proteinExistence type="inferred from homology"/>
<comment type="cofactor">
    <cofactor evidence="8">
        <name>Ca(2+)</name>
        <dbReference type="ChEBI" id="CHEBI:29108"/>
    </cofactor>
    <text evidence="8">Binds 2 calcium ions per subunit.</text>
</comment>
<feature type="binding site" description="axial binding residue" evidence="8">
    <location>
        <position position="12"/>
    </location>
    <ligand>
        <name>heme b</name>
        <dbReference type="ChEBI" id="CHEBI:60344"/>
    </ligand>
    <ligandPart>
        <name>Fe</name>
        <dbReference type="ChEBI" id="CHEBI:18248"/>
    </ligandPart>
</feature>
<keyword evidence="6" id="KW-0560">Oxidoreductase</keyword>
<evidence type="ECO:0000256" key="4">
    <source>
        <dbReference type="ARBA" id="ARBA00022617"/>
    </source>
</evidence>
<evidence type="ECO:0000256" key="7">
    <source>
        <dbReference type="ARBA" id="ARBA00023004"/>
    </source>
</evidence>
<feature type="disulfide bond" evidence="9">
    <location>
        <begin position="19"/>
        <end position="38"/>
    </location>
</feature>
<evidence type="ECO:0000256" key="9">
    <source>
        <dbReference type="PIRSR" id="PIRSR600823-5"/>
    </source>
</evidence>
<dbReference type="GO" id="GO:0006979">
    <property type="term" value="P:response to oxidative stress"/>
    <property type="evidence" value="ECO:0007669"/>
    <property type="project" value="InterPro"/>
</dbReference>
<reference evidence="12" key="2">
    <citation type="submission" date="2019-01" db="UniProtKB">
        <authorList>
            <consortium name="EnsemblPlants"/>
        </authorList>
    </citation>
    <scope>IDENTIFICATION</scope>
    <source>
        <strain evidence="12">cv. Heinz 1706</strain>
    </source>
</reference>
<feature type="domain" description="Plant heme peroxidase family profile" evidence="11">
    <location>
        <begin position="1"/>
        <end position="102"/>
    </location>
</feature>
<dbReference type="SUPFAM" id="SSF48113">
    <property type="entry name" value="Heme-dependent peroxidases"/>
    <property type="match status" value="1"/>
</dbReference>
<dbReference type="Gramene" id="Solyc03g033695.1.1">
    <property type="protein sequence ID" value="Solyc03g033695.1.1"/>
    <property type="gene ID" value="Solyc03g033695.1"/>
</dbReference>
<keyword evidence="8" id="KW-0106">Calcium</keyword>
<keyword evidence="9" id="KW-1015">Disulfide bond</keyword>
<feature type="binding site" evidence="8">
    <location>
        <position position="13"/>
    </location>
    <ligand>
        <name>Ca(2+)</name>
        <dbReference type="ChEBI" id="CHEBI:29108"/>
        <label>2</label>
    </ligand>
</feature>
<evidence type="ECO:0000256" key="5">
    <source>
        <dbReference type="ARBA" id="ARBA00022723"/>
    </source>
</evidence>
<dbReference type="PANTHER" id="PTHR31388">
    <property type="entry name" value="PEROXIDASE 72-RELATED"/>
    <property type="match status" value="1"/>
</dbReference>
<protein>
    <recommendedName>
        <fullName evidence="2">peroxidase</fullName>
        <ecNumber evidence="2">1.11.1.7</ecNumber>
    </recommendedName>
</protein>
<sequence>MNSSQNYYAGSHTIGKARCTSFKYTLDEKYAAQLRTKCPKFGGDQNLFFLDYVTPTKFDNNYLAKNNKIFFEQFVKSMVKLENNSPLMGHKGEIRKNCRKMN</sequence>
<keyword evidence="7 8" id="KW-0408">Iron</keyword>
<evidence type="ECO:0000256" key="1">
    <source>
        <dbReference type="ARBA" id="ARBA00000189"/>
    </source>
</evidence>
<feature type="binding site" evidence="8">
    <location>
        <position position="59"/>
    </location>
    <ligand>
        <name>Ca(2+)</name>
        <dbReference type="ChEBI" id="CHEBI:29108"/>
        <label>2</label>
    </ligand>
</feature>
<dbReference type="STRING" id="4081.A0A3Q7FIL0"/>
<feature type="binding site" evidence="8">
    <location>
        <position position="54"/>
    </location>
    <ligand>
        <name>Ca(2+)</name>
        <dbReference type="ChEBI" id="CHEBI:29108"/>
        <label>2</label>
    </ligand>
</feature>
<dbReference type="GO" id="GO:0140825">
    <property type="term" value="F:lactoperoxidase activity"/>
    <property type="evidence" value="ECO:0007669"/>
    <property type="project" value="UniProtKB-EC"/>
</dbReference>
<feature type="binding site" evidence="8">
    <location>
        <position position="51"/>
    </location>
    <ligand>
        <name>Ca(2+)</name>
        <dbReference type="ChEBI" id="CHEBI:29108"/>
        <label>2</label>
    </ligand>
</feature>
<dbReference type="AlphaFoldDB" id="A0A3Q7FIL0"/>
<dbReference type="EnsemblPlants" id="Solyc03g033695.1.1">
    <property type="protein sequence ID" value="Solyc03g033695.1.1"/>
    <property type="gene ID" value="Solyc03g033695.1"/>
</dbReference>
<evidence type="ECO:0000256" key="6">
    <source>
        <dbReference type="ARBA" id="ARBA00023002"/>
    </source>
</evidence>
<evidence type="ECO:0000256" key="10">
    <source>
        <dbReference type="RuleBase" id="RU004241"/>
    </source>
</evidence>
<dbReference type="InterPro" id="IPR010255">
    <property type="entry name" value="Haem_peroxidase_sf"/>
</dbReference>
<comment type="catalytic activity">
    <reaction evidence="1">
        <text>2 a phenolic donor + H2O2 = 2 a phenolic radical donor + 2 H2O</text>
        <dbReference type="Rhea" id="RHEA:56136"/>
        <dbReference type="ChEBI" id="CHEBI:15377"/>
        <dbReference type="ChEBI" id="CHEBI:16240"/>
        <dbReference type="ChEBI" id="CHEBI:139520"/>
        <dbReference type="ChEBI" id="CHEBI:139521"/>
        <dbReference type="EC" id="1.11.1.7"/>
    </reaction>
</comment>
<keyword evidence="3" id="KW-0575">Peroxidase</keyword>
<dbReference type="GO" id="GO:0046872">
    <property type="term" value="F:metal ion binding"/>
    <property type="evidence" value="ECO:0007669"/>
    <property type="project" value="UniProtKB-KW"/>
</dbReference>
<organism evidence="12">
    <name type="scientific">Solanum lycopersicum</name>
    <name type="common">Tomato</name>
    <name type="synonym">Lycopersicon esculentum</name>
    <dbReference type="NCBI Taxonomy" id="4081"/>
    <lineage>
        <taxon>Eukaryota</taxon>
        <taxon>Viridiplantae</taxon>
        <taxon>Streptophyta</taxon>
        <taxon>Embryophyta</taxon>
        <taxon>Tracheophyta</taxon>
        <taxon>Spermatophyta</taxon>
        <taxon>Magnoliopsida</taxon>
        <taxon>eudicotyledons</taxon>
        <taxon>Gunneridae</taxon>
        <taxon>Pentapetalae</taxon>
        <taxon>asterids</taxon>
        <taxon>lamiids</taxon>
        <taxon>Solanales</taxon>
        <taxon>Solanaceae</taxon>
        <taxon>Solanoideae</taxon>
        <taxon>Solaneae</taxon>
        <taxon>Solanum</taxon>
        <taxon>Solanum subgen. Lycopersicon</taxon>
    </lineage>
</organism>
<accession>A0A3Q7FIL0</accession>
<reference evidence="12" key="1">
    <citation type="journal article" date="2012" name="Nature">
        <title>The tomato genome sequence provides insights into fleshy fruit evolution.</title>
        <authorList>
            <consortium name="Tomato Genome Consortium"/>
        </authorList>
    </citation>
    <scope>NUCLEOTIDE SEQUENCE [LARGE SCALE GENOMIC DNA]</scope>
    <source>
        <strain evidence="12">cv. Heinz 1706</strain>
    </source>
</reference>
<dbReference type="Proteomes" id="UP000004994">
    <property type="component" value="Chromosome 3"/>
</dbReference>
<evidence type="ECO:0000313" key="12">
    <source>
        <dbReference type="EnsemblPlants" id="Solyc03g033695.1.1"/>
    </source>
</evidence>
<dbReference type="InterPro" id="IPR002016">
    <property type="entry name" value="Haem_peroxidase"/>
</dbReference>